<sequence>MDGTIKALDVGRDGEIAWEANFDAQPLMSGSIGKVQPMSSEGRSIQLVPALDGSLYMYSVDERILEPIPLNTESLLQASLRIGHEAVAGGKVVTTTGVDPVSGKVRYHCSLDQCDKLSTDEAHATLVFRRTGNSIRAMDGLTGSESWNLSIAEYEATLLIKERANVKKAAPRFSYRVSPPEGIITAYDSCGEKWTISVGKHVAHLWEMSGSEIREVSLFESRNIHTLSAEDEIAARHKMPVQETESLFYLGTFNNLPFIIHSPYLKSESLRLGSKPSREFIEGRERQLLPAVRKTYFEEPTTLVDMLSNSYKGLVAKRVQAAENDNNKQVAIRKERDRRSCFYDEDVALIGQSDIRSAKFPAPSDDEATTDDGYFIMRRTSPRQDWLRRSNSIMPNIRRRLRVDENVSGWWRAIALGVTIFGGIIIGALYRSFDRLREYRRRPQLEAIRSPESVETLYPAETPASGSTTATEEVLQRLAPTKSVSTDISSGPAPVTTRSSNQSFTEAPFESKFSQDFEVLRFLGKGGYGVVFSAKNRMDENVYAIKRIAVAQDRAIERVLREEDSDKEMLKALRLAKKNKENGIDEESHQLENISLPPAVGESQGPKREVLPDDPQPSQDTNVDNSMERFNPLRPDTLEPIPSDPNQVSNVSDSGSWLGGDKEGDNPASSSTSSDSSDDERSSGNYKAPLKDESSMIIFGEASTSNRTRQKSFKSTSSQEVSRIEAPAVLITSQDNDLLPSKDREIKSHAYVYIQMQLCQSKTLSDWLKRNSTFDARNLHRMRSWFQQLVEATQYIHEQGMIHRDIKPQNIFFASDDVLKIGDMGLVSKNLSAEDEFAGIAAFEDMRHTGNVGTKSYMSPEQLAHKPYTLKVDVFSLGVVFVEMILPFATAMERLQTLAQLQKGKVPPELDNFPKEKEFVQLLCAKDPTHRPTCSQVLESAYIQGECLRRRRLSRQPSSRHSDDDS</sequence>
<dbReference type="InterPro" id="IPR050339">
    <property type="entry name" value="CC_SR_Kinase"/>
</dbReference>
<dbReference type="GO" id="GO:0005634">
    <property type="term" value="C:nucleus"/>
    <property type="evidence" value="ECO:0007669"/>
    <property type="project" value="TreeGrafter"/>
</dbReference>
<dbReference type="InterPro" id="IPR011009">
    <property type="entry name" value="Kinase-like_dom_sf"/>
</dbReference>
<dbReference type="GO" id="GO:0005524">
    <property type="term" value="F:ATP binding"/>
    <property type="evidence" value="ECO:0007669"/>
    <property type="project" value="UniProtKB-UniRule"/>
</dbReference>
<dbReference type="Gene3D" id="1.10.510.10">
    <property type="entry name" value="Transferase(Phosphotransferase) domain 1"/>
    <property type="match status" value="1"/>
</dbReference>
<dbReference type="PROSITE" id="PS00107">
    <property type="entry name" value="PROTEIN_KINASE_ATP"/>
    <property type="match status" value="1"/>
</dbReference>
<evidence type="ECO:0000256" key="8">
    <source>
        <dbReference type="SAM" id="MobiDB-lite"/>
    </source>
</evidence>
<dbReference type="Gene3D" id="2.130.10.10">
    <property type="entry name" value="YVTN repeat-like/Quinoprotein amine dehydrogenase"/>
    <property type="match status" value="1"/>
</dbReference>
<evidence type="ECO:0000313" key="11">
    <source>
        <dbReference type="EMBL" id="CAJ0583880.1"/>
    </source>
</evidence>
<dbReference type="InterPro" id="IPR008271">
    <property type="entry name" value="Ser/Thr_kinase_AS"/>
</dbReference>
<keyword evidence="9" id="KW-0472">Membrane</keyword>
<evidence type="ECO:0000313" key="12">
    <source>
        <dbReference type="Proteomes" id="UP001177023"/>
    </source>
</evidence>
<evidence type="ECO:0000256" key="5">
    <source>
        <dbReference type="ARBA" id="ARBA00022840"/>
    </source>
</evidence>
<feature type="binding site" evidence="7">
    <location>
        <position position="546"/>
    </location>
    <ligand>
        <name>ATP</name>
        <dbReference type="ChEBI" id="CHEBI:30616"/>
    </ligand>
</feature>
<dbReference type="PANTHER" id="PTHR11042">
    <property type="entry name" value="EUKARYOTIC TRANSLATION INITIATION FACTOR 2-ALPHA KINASE EIF2-ALPHA KINASE -RELATED"/>
    <property type="match status" value="1"/>
</dbReference>
<evidence type="ECO:0000256" key="2">
    <source>
        <dbReference type="ARBA" id="ARBA00022679"/>
    </source>
</evidence>
<dbReference type="GO" id="GO:0005789">
    <property type="term" value="C:endoplasmic reticulum membrane"/>
    <property type="evidence" value="ECO:0007669"/>
    <property type="project" value="UniProtKB-SubCell"/>
</dbReference>
<dbReference type="Pfam" id="PF00069">
    <property type="entry name" value="Pkinase"/>
    <property type="match status" value="1"/>
</dbReference>
<keyword evidence="9" id="KW-1133">Transmembrane helix</keyword>
<evidence type="ECO:0000256" key="6">
    <source>
        <dbReference type="ARBA" id="ARBA00037982"/>
    </source>
</evidence>
<comment type="similarity">
    <text evidence="6">Belongs to the protein kinase superfamily. Ser/Thr protein kinase family. GCN2 subfamily.</text>
</comment>
<keyword evidence="5 7" id="KW-0067">ATP-binding</keyword>
<evidence type="ECO:0000256" key="9">
    <source>
        <dbReference type="SAM" id="Phobius"/>
    </source>
</evidence>
<dbReference type="PROSITE" id="PS00108">
    <property type="entry name" value="PROTEIN_KINASE_ST"/>
    <property type="match status" value="1"/>
</dbReference>
<keyword evidence="3 7" id="KW-0547">Nucleotide-binding</keyword>
<evidence type="ECO:0000256" key="1">
    <source>
        <dbReference type="ARBA" id="ARBA00004115"/>
    </source>
</evidence>
<dbReference type="EMBL" id="CATQJA010002665">
    <property type="protein sequence ID" value="CAJ0583880.1"/>
    <property type="molecule type" value="Genomic_DNA"/>
</dbReference>
<dbReference type="Proteomes" id="UP001177023">
    <property type="component" value="Unassembled WGS sequence"/>
</dbReference>
<feature type="non-terminal residue" evidence="11">
    <location>
        <position position="1"/>
    </location>
</feature>
<feature type="compositionally biased region" description="Basic and acidic residues" evidence="8">
    <location>
        <begin position="581"/>
        <end position="590"/>
    </location>
</feature>
<feature type="compositionally biased region" description="Polar residues" evidence="8">
    <location>
        <begin position="644"/>
        <end position="655"/>
    </location>
</feature>
<keyword evidence="4" id="KW-0418">Kinase</keyword>
<keyword evidence="9" id="KW-0812">Transmembrane</keyword>
<evidence type="ECO:0000256" key="3">
    <source>
        <dbReference type="ARBA" id="ARBA00022741"/>
    </source>
</evidence>
<dbReference type="GO" id="GO:0004694">
    <property type="term" value="F:eukaryotic translation initiation factor 2alpha kinase activity"/>
    <property type="evidence" value="ECO:0007669"/>
    <property type="project" value="TreeGrafter"/>
</dbReference>
<dbReference type="AlphaFoldDB" id="A0AA36G978"/>
<proteinExistence type="inferred from homology"/>
<dbReference type="InterPro" id="IPR000719">
    <property type="entry name" value="Prot_kinase_dom"/>
</dbReference>
<keyword evidence="12" id="KW-1185">Reference proteome</keyword>
<dbReference type="PANTHER" id="PTHR11042:SF91">
    <property type="entry name" value="EUKARYOTIC TRANSLATION INITIATION FACTOR 2-ALPHA KINASE"/>
    <property type="match status" value="1"/>
</dbReference>
<dbReference type="Gene3D" id="3.30.200.20">
    <property type="entry name" value="Phosphorylase Kinase, domain 1"/>
    <property type="match status" value="1"/>
</dbReference>
<comment type="caution">
    <text evidence="11">The sequence shown here is derived from an EMBL/GenBank/DDBJ whole genome shotgun (WGS) entry which is preliminary data.</text>
</comment>
<feature type="region of interest" description="Disordered" evidence="8">
    <location>
        <begin position="581"/>
        <end position="695"/>
    </location>
</feature>
<dbReference type="SUPFAM" id="SSF56112">
    <property type="entry name" value="Protein kinase-like (PK-like)"/>
    <property type="match status" value="1"/>
</dbReference>
<comment type="subcellular location">
    <subcellularLocation>
        <location evidence="1">Endoplasmic reticulum membrane</location>
        <topology evidence="1">Single-pass type I membrane protein</topology>
    </subcellularLocation>
</comment>
<dbReference type="SMART" id="SM00220">
    <property type="entry name" value="S_TKc"/>
    <property type="match status" value="1"/>
</dbReference>
<name>A0AA36G978_9BILA</name>
<reference evidence="11" key="1">
    <citation type="submission" date="2023-06" db="EMBL/GenBank/DDBJ databases">
        <authorList>
            <person name="Delattre M."/>
        </authorList>
    </citation>
    <scope>NUCLEOTIDE SEQUENCE</scope>
    <source>
        <strain evidence="11">AF72</strain>
    </source>
</reference>
<organism evidence="11 12">
    <name type="scientific">Mesorhabditis spiculigera</name>
    <dbReference type="NCBI Taxonomy" id="96644"/>
    <lineage>
        <taxon>Eukaryota</taxon>
        <taxon>Metazoa</taxon>
        <taxon>Ecdysozoa</taxon>
        <taxon>Nematoda</taxon>
        <taxon>Chromadorea</taxon>
        <taxon>Rhabditida</taxon>
        <taxon>Rhabditina</taxon>
        <taxon>Rhabditomorpha</taxon>
        <taxon>Rhabditoidea</taxon>
        <taxon>Rhabditidae</taxon>
        <taxon>Mesorhabditinae</taxon>
        <taxon>Mesorhabditis</taxon>
    </lineage>
</organism>
<keyword evidence="2" id="KW-0808">Transferase</keyword>
<gene>
    <name evidence="11" type="ORF">MSPICULIGERA_LOCUS21948</name>
</gene>
<evidence type="ECO:0000256" key="7">
    <source>
        <dbReference type="PROSITE-ProRule" id="PRU10141"/>
    </source>
</evidence>
<accession>A0AA36G978</accession>
<dbReference type="InterPro" id="IPR017441">
    <property type="entry name" value="Protein_kinase_ATP_BS"/>
</dbReference>
<feature type="domain" description="Protein kinase" evidence="10">
    <location>
        <begin position="517"/>
        <end position="943"/>
    </location>
</feature>
<dbReference type="InterPro" id="IPR015943">
    <property type="entry name" value="WD40/YVTN_repeat-like_dom_sf"/>
</dbReference>
<evidence type="ECO:0000259" key="10">
    <source>
        <dbReference type="PROSITE" id="PS50011"/>
    </source>
</evidence>
<feature type="transmembrane region" description="Helical" evidence="9">
    <location>
        <begin position="410"/>
        <end position="433"/>
    </location>
</feature>
<feature type="compositionally biased region" description="Polar residues" evidence="8">
    <location>
        <begin position="616"/>
        <end position="625"/>
    </location>
</feature>
<feature type="region of interest" description="Disordered" evidence="8">
    <location>
        <begin position="481"/>
        <end position="502"/>
    </location>
</feature>
<dbReference type="PROSITE" id="PS50011">
    <property type="entry name" value="PROTEIN_KINASE_DOM"/>
    <property type="match status" value="1"/>
</dbReference>
<evidence type="ECO:0000256" key="4">
    <source>
        <dbReference type="ARBA" id="ARBA00022777"/>
    </source>
</evidence>
<protein>
    <recommendedName>
        <fullName evidence="10">Protein kinase domain-containing protein</fullName>
    </recommendedName>
</protein>